<evidence type="ECO:0000313" key="5">
    <source>
        <dbReference type="Proteomes" id="UP000003688"/>
    </source>
</evidence>
<dbReference type="Gene3D" id="3.30.360.10">
    <property type="entry name" value="Dihydrodipicolinate Reductase, domain 2"/>
    <property type="match status" value="1"/>
</dbReference>
<reference evidence="4 5" key="1">
    <citation type="journal article" date="2011" name="J. Bacteriol.">
        <title>Genome sequence of 'Pedosphaera parvula' Ellin514, an aerobic Verrucomicrobial isolate from pasture soil.</title>
        <authorList>
            <person name="Kant R."/>
            <person name="van Passel M.W."/>
            <person name="Sangwan P."/>
            <person name="Palva A."/>
            <person name="Lucas S."/>
            <person name="Copeland A."/>
            <person name="Lapidus A."/>
            <person name="Glavina Del Rio T."/>
            <person name="Dalin E."/>
            <person name="Tice H."/>
            <person name="Bruce D."/>
            <person name="Goodwin L."/>
            <person name="Pitluck S."/>
            <person name="Chertkov O."/>
            <person name="Larimer F.W."/>
            <person name="Land M.L."/>
            <person name="Hauser L."/>
            <person name="Brettin T.S."/>
            <person name="Detter J.C."/>
            <person name="Han S."/>
            <person name="de Vos W.M."/>
            <person name="Janssen P.H."/>
            <person name="Smidt H."/>
        </authorList>
    </citation>
    <scope>NUCLEOTIDE SEQUENCE [LARGE SCALE GENOMIC DNA]</scope>
    <source>
        <strain evidence="4 5">Ellin514</strain>
    </source>
</reference>
<organism evidence="4 5">
    <name type="scientific">Pedosphaera parvula (strain Ellin514)</name>
    <dbReference type="NCBI Taxonomy" id="320771"/>
    <lineage>
        <taxon>Bacteria</taxon>
        <taxon>Pseudomonadati</taxon>
        <taxon>Verrucomicrobiota</taxon>
        <taxon>Pedosphaerae</taxon>
        <taxon>Pedosphaerales</taxon>
        <taxon>Pedosphaeraceae</taxon>
        <taxon>Pedosphaera</taxon>
    </lineage>
</organism>
<keyword evidence="5" id="KW-1185">Reference proteome</keyword>
<dbReference type="PANTHER" id="PTHR43818">
    <property type="entry name" value="BCDNA.GH03377"/>
    <property type="match status" value="1"/>
</dbReference>
<dbReference type="InterPro" id="IPR000683">
    <property type="entry name" value="Gfo/Idh/MocA-like_OxRdtase_N"/>
</dbReference>
<evidence type="ECO:0000259" key="2">
    <source>
        <dbReference type="Pfam" id="PF01408"/>
    </source>
</evidence>
<dbReference type="Pfam" id="PF22725">
    <property type="entry name" value="GFO_IDH_MocA_C3"/>
    <property type="match status" value="1"/>
</dbReference>
<dbReference type="OrthoDB" id="240873at2"/>
<dbReference type="GO" id="GO:0000166">
    <property type="term" value="F:nucleotide binding"/>
    <property type="evidence" value="ECO:0007669"/>
    <property type="project" value="InterPro"/>
</dbReference>
<dbReference type="GO" id="GO:0016491">
    <property type="term" value="F:oxidoreductase activity"/>
    <property type="evidence" value="ECO:0007669"/>
    <property type="project" value="UniProtKB-KW"/>
</dbReference>
<dbReference type="PANTHER" id="PTHR43818:SF11">
    <property type="entry name" value="BCDNA.GH03377"/>
    <property type="match status" value="1"/>
</dbReference>
<name>B9XRY1_PEDPL</name>
<dbReference type="InterPro" id="IPR036291">
    <property type="entry name" value="NAD(P)-bd_dom_sf"/>
</dbReference>
<dbReference type="SUPFAM" id="SSF55347">
    <property type="entry name" value="Glyceraldehyde-3-phosphate dehydrogenase-like, C-terminal domain"/>
    <property type="match status" value="1"/>
</dbReference>
<comment type="caution">
    <text evidence="4">The sequence shown here is derived from an EMBL/GenBank/DDBJ whole genome shotgun (WGS) entry which is preliminary data.</text>
</comment>
<dbReference type="Proteomes" id="UP000003688">
    <property type="component" value="Unassembled WGS sequence"/>
</dbReference>
<feature type="domain" description="GFO/IDH/MocA-like oxidoreductase" evidence="3">
    <location>
        <begin position="140"/>
        <end position="286"/>
    </location>
</feature>
<sequence>MANTLRVGMIGYRFMGKAHSNAWRQAPHFFPLKANVELHTICGRDAANVEAARKQFGWQNASTDWRAVVNSPDIDIIDINTPNDSHAEIAIAAAKAGKHILCEKPLALNVKQCDEMVAAVKKAKVVNMVCHNYRRIPAIAQAKKMIEEGTLGEIYHYHARYAQDWIVNPDFPLVWRLQKGVSGSGTHGDINAHIIDLGRYLVGEFKEVCGLMHTFIKERPLMDAGGKGQGLAANSGKKMGKVTVDDTALFIGRFKNGAVANLEATRFALGRKNHIEIEINGSKGSLHFDFEDMNRLKFFDNTNPADRMGFRDILVTQGGGVHPYVGQWWPPGHIIGYEHTFVHTIADFINACVEGKSVQPTFEDGLKNERVLEAVEESAKKRQWVKV</sequence>
<dbReference type="Pfam" id="PF01408">
    <property type="entry name" value="GFO_IDH_MocA"/>
    <property type="match status" value="1"/>
</dbReference>
<protein>
    <submittedName>
        <fullName evidence="4">Oxidoreductase domain protein</fullName>
    </submittedName>
</protein>
<dbReference type="EMBL" id="ABOX02000070">
    <property type="protein sequence ID" value="EEF57392.1"/>
    <property type="molecule type" value="Genomic_DNA"/>
</dbReference>
<dbReference type="InterPro" id="IPR055170">
    <property type="entry name" value="GFO_IDH_MocA-like_dom"/>
</dbReference>
<evidence type="ECO:0000313" key="4">
    <source>
        <dbReference type="EMBL" id="EEF57392.1"/>
    </source>
</evidence>
<dbReference type="RefSeq" id="WP_007418564.1">
    <property type="nucleotide sequence ID" value="NZ_ABOX02000070.1"/>
</dbReference>
<dbReference type="SUPFAM" id="SSF51735">
    <property type="entry name" value="NAD(P)-binding Rossmann-fold domains"/>
    <property type="match status" value="1"/>
</dbReference>
<dbReference type="STRING" id="320771.Cflav_PD0365"/>
<keyword evidence="1" id="KW-0560">Oxidoreductase</keyword>
<evidence type="ECO:0000259" key="3">
    <source>
        <dbReference type="Pfam" id="PF22725"/>
    </source>
</evidence>
<dbReference type="InterPro" id="IPR050463">
    <property type="entry name" value="Gfo/Idh/MocA_oxidrdct_glycsds"/>
</dbReference>
<feature type="domain" description="Gfo/Idh/MocA-like oxidoreductase N-terminal" evidence="2">
    <location>
        <begin position="5"/>
        <end position="129"/>
    </location>
</feature>
<gene>
    <name evidence="4" type="ORF">Cflav_PD0365</name>
</gene>
<dbReference type="AlphaFoldDB" id="B9XRY1"/>
<dbReference type="Gene3D" id="3.40.50.720">
    <property type="entry name" value="NAD(P)-binding Rossmann-like Domain"/>
    <property type="match status" value="1"/>
</dbReference>
<evidence type="ECO:0000256" key="1">
    <source>
        <dbReference type="ARBA" id="ARBA00023002"/>
    </source>
</evidence>
<accession>B9XRY1</accession>
<proteinExistence type="predicted"/>